<dbReference type="SUPFAM" id="SSF50978">
    <property type="entry name" value="WD40 repeat-like"/>
    <property type="match status" value="1"/>
</dbReference>
<dbReference type="InterPro" id="IPR036322">
    <property type="entry name" value="WD40_repeat_dom_sf"/>
</dbReference>
<evidence type="ECO:0000313" key="1">
    <source>
        <dbReference type="EMBL" id="CCA17421.1"/>
    </source>
</evidence>
<dbReference type="PANTHER" id="PTHR23287">
    <property type="entry name" value="RUBY-EYE2-LIKE PROTEIN"/>
    <property type="match status" value="1"/>
</dbReference>
<gene>
    <name evidence="1" type="primary">AlNc14C34G3096</name>
    <name evidence="1" type="ORF">ALNC14_035640</name>
</gene>
<dbReference type="PANTHER" id="PTHR23287:SF16">
    <property type="entry name" value="TECTONIN BETA-PROPELLER REPEAT-CONTAINING PROTEIN 2"/>
    <property type="match status" value="1"/>
</dbReference>
<dbReference type="HOGENOM" id="CLU_1043609_0_0_1"/>
<organism evidence="1">
    <name type="scientific">Albugo laibachii Nc14</name>
    <dbReference type="NCBI Taxonomy" id="890382"/>
    <lineage>
        <taxon>Eukaryota</taxon>
        <taxon>Sar</taxon>
        <taxon>Stramenopiles</taxon>
        <taxon>Oomycota</taxon>
        <taxon>Peronosporomycetes</taxon>
        <taxon>Albuginales</taxon>
        <taxon>Albuginaceae</taxon>
        <taxon>Albugo</taxon>
    </lineage>
</organism>
<reference evidence="1" key="1">
    <citation type="journal article" date="2011" name="PLoS Biol.">
        <title>Gene gain and loss during evolution of obligate parasitism in the white rust pathogen of Arabidopsis thaliana.</title>
        <authorList>
            <person name="Kemen E."/>
            <person name="Gardiner A."/>
            <person name="Schultz-Larsen T."/>
            <person name="Kemen A.C."/>
            <person name="Balmuth A.L."/>
            <person name="Robert-Seilaniantz A."/>
            <person name="Bailey K."/>
            <person name="Holub E."/>
            <person name="Studholme D.J."/>
            <person name="Maclean D."/>
            <person name="Jones J.D."/>
        </authorList>
    </citation>
    <scope>NUCLEOTIDE SEQUENCE</scope>
</reference>
<dbReference type="Gene3D" id="2.130.10.10">
    <property type="entry name" value="YVTN repeat-like/Quinoprotein amine dehydrogenase"/>
    <property type="match status" value="1"/>
</dbReference>
<proteinExistence type="predicted"/>
<name>F0W8G6_9STRA</name>
<protein>
    <submittedName>
        <fullName evidence="1">Uncharacterized protein AlNc14C34G3096</fullName>
    </submittedName>
</protein>
<reference evidence="1" key="2">
    <citation type="submission" date="2011-02" db="EMBL/GenBank/DDBJ databases">
        <authorList>
            <person name="MacLean D."/>
        </authorList>
    </citation>
    <scope>NUCLEOTIDE SEQUENCE</scope>
</reference>
<dbReference type="AlphaFoldDB" id="F0W8G6"/>
<dbReference type="EMBL" id="FR824079">
    <property type="protein sequence ID" value="CCA17421.1"/>
    <property type="molecule type" value="Genomic_DNA"/>
</dbReference>
<sequence>MCARFSEIRRVRVRIANNGNIFVYARTSTVSSATIPSQSTEFFSSRFFIVKVISELINDPVSCISISPCEKNLIVGTSLGTVHGLQLSDHQKVGEKLAFTHDFHAGAPITCIIWDELRNRLFSASKKGSVCQTTLRGGLTAYFGAAQTELLVEEESGIVQLEFCRAGSLEFLLVSSLHRMLVLNLDALEGNAVQIGTKSRNGMFGGCFTQDTKDVSDISGLKVLCARPGRRIWIGNPISGKVAATLKFPNCDESSCFHGHSISEANS</sequence>
<dbReference type="InterPro" id="IPR015943">
    <property type="entry name" value="WD40/YVTN_repeat-like_dom_sf"/>
</dbReference>
<accession>F0W8G6</accession>